<sequence length="121" mass="12739">IVNISSVAAMTGLAPRPSYVPAKGAVIHLTHTLAVEWAPYNINVNCVVPGFCLTPLVEEAFRKAGADLTAIGKQIPFGRLAIPEDIANAALFLVSEEAKYITGVTLPVDGGWLACRVLPKG</sequence>
<dbReference type="PRINTS" id="PR00081">
    <property type="entry name" value="GDHRDH"/>
</dbReference>
<dbReference type="EMBL" id="BARS01000864">
    <property type="protein sequence ID" value="GAF83553.1"/>
    <property type="molecule type" value="Genomic_DNA"/>
</dbReference>
<gene>
    <name evidence="2" type="ORF">S01H1_01891</name>
</gene>
<comment type="caution">
    <text evidence="2">The sequence shown here is derived from an EMBL/GenBank/DDBJ whole genome shotgun (WGS) entry which is preliminary data.</text>
</comment>
<dbReference type="Gene3D" id="3.40.50.720">
    <property type="entry name" value="NAD(P)-binding Rossmann-like Domain"/>
    <property type="match status" value="1"/>
</dbReference>
<evidence type="ECO:0000256" key="1">
    <source>
        <dbReference type="ARBA" id="ARBA00006484"/>
    </source>
</evidence>
<dbReference type="PANTHER" id="PTHR42760">
    <property type="entry name" value="SHORT-CHAIN DEHYDROGENASES/REDUCTASES FAMILY MEMBER"/>
    <property type="match status" value="1"/>
</dbReference>
<dbReference type="SUPFAM" id="SSF51735">
    <property type="entry name" value="NAD(P)-binding Rossmann-fold domains"/>
    <property type="match status" value="1"/>
</dbReference>
<feature type="non-terminal residue" evidence="2">
    <location>
        <position position="1"/>
    </location>
</feature>
<protein>
    <recommendedName>
        <fullName evidence="3">SDR family oxidoreductase</fullName>
    </recommendedName>
</protein>
<evidence type="ECO:0008006" key="3">
    <source>
        <dbReference type="Google" id="ProtNLM"/>
    </source>
</evidence>
<evidence type="ECO:0000313" key="2">
    <source>
        <dbReference type="EMBL" id="GAF83553.1"/>
    </source>
</evidence>
<name>X0SR34_9ZZZZ</name>
<dbReference type="InterPro" id="IPR036291">
    <property type="entry name" value="NAD(P)-bd_dom_sf"/>
</dbReference>
<accession>X0SR34</accession>
<organism evidence="2">
    <name type="scientific">marine sediment metagenome</name>
    <dbReference type="NCBI Taxonomy" id="412755"/>
    <lineage>
        <taxon>unclassified sequences</taxon>
        <taxon>metagenomes</taxon>
        <taxon>ecological metagenomes</taxon>
    </lineage>
</organism>
<dbReference type="AlphaFoldDB" id="X0SR34"/>
<dbReference type="Pfam" id="PF13561">
    <property type="entry name" value="adh_short_C2"/>
    <property type="match status" value="1"/>
</dbReference>
<proteinExistence type="inferred from homology"/>
<comment type="similarity">
    <text evidence="1">Belongs to the short-chain dehydrogenases/reductases (SDR) family.</text>
</comment>
<dbReference type="PANTHER" id="PTHR42760:SF124">
    <property type="entry name" value="SHORT-CHAIN DEHYDROGENASE_REDUCTASE"/>
    <property type="match status" value="1"/>
</dbReference>
<dbReference type="GO" id="GO:0016616">
    <property type="term" value="F:oxidoreductase activity, acting on the CH-OH group of donors, NAD or NADP as acceptor"/>
    <property type="evidence" value="ECO:0007669"/>
    <property type="project" value="TreeGrafter"/>
</dbReference>
<reference evidence="2" key="1">
    <citation type="journal article" date="2014" name="Front. Microbiol.">
        <title>High frequency of phylogenetically diverse reductive dehalogenase-homologous genes in deep subseafloor sedimentary metagenomes.</title>
        <authorList>
            <person name="Kawai M."/>
            <person name="Futagami T."/>
            <person name="Toyoda A."/>
            <person name="Takaki Y."/>
            <person name="Nishi S."/>
            <person name="Hori S."/>
            <person name="Arai W."/>
            <person name="Tsubouchi T."/>
            <person name="Morono Y."/>
            <person name="Uchiyama I."/>
            <person name="Ito T."/>
            <person name="Fujiyama A."/>
            <person name="Inagaki F."/>
            <person name="Takami H."/>
        </authorList>
    </citation>
    <scope>NUCLEOTIDE SEQUENCE</scope>
    <source>
        <strain evidence="2">Expedition CK06-06</strain>
    </source>
</reference>
<dbReference type="InterPro" id="IPR002347">
    <property type="entry name" value="SDR_fam"/>
</dbReference>